<sequence length="401" mass="46885">MKRTNLIIRQFLIAICTAGLFFGTKAGYAQTSAKLTIINQDYEQAKLESKKQHKLLLIDFYTTWCVPCRNLDETIFKNANLSEELAKNFVVLKYDAEKDNHHLSLKYHIRMYPSTVILNENQLVVNRMYGTGGSDQDMTKNYMAVVNTAIENHTRKNYIKGVSSNNWLNYPKFYEEYVYHINKKNIDQNFNQYWQNNPDHFDEITFTMLCYFDGGSDEMANFFSQNKKKYEDLYGELDVRWVSSMMLSKKVYAAFDAKDRKLFNEAKNMAKLQMAAKDTVSYFLAIEQQMLIKEQRWTDAANVVEQRMQLANYDPASTNDFCWSIYQECNDQKVLQKCSSWMKKLAKKSPDYNTLDTYARLLYKTGNKKLAFATIQKAINLGKANKEDTRSSEEWLKTKGI</sequence>
<dbReference type="RefSeq" id="WP_406826742.1">
    <property type="nucleotide sequence ID" value="NZ_CP157485.1"/>
</dbReference>
<reference evidence="4" key="1">
    <citation type="submission" date="2024-05" db="EMBL/GenBank/DDBJ databases">
        <authorList>
            <person name="Kim S."/>
            <person name="Heo J."/>
            <person name="Choi H."/>
            <person name="Choi Y."/>
            <person name="Kwon S.-W."/>
            <person name="Kim Y."/>
        </authorList>
    </citation>
    <scope>NUCLEOTIDE SEQUENCE</scope>
    <source>
        <strain evidence="4">KACC 23697</strain>
    </source>
</reference>
<accession>A0AAU7K9X3</accession>
<dbReference type="Gene3D" id="3.40.30.10">
    <property type="entry name" value="Glutaredoxin"/>
    <property type="match status" value="1"/>
</dbReference>
<evidence type="ECO:0000256" key="1">
    <source>
        <dbReference type="ARBA" id="ARBA00022729"/>
    </source>
</evidence>
<dbReference type="AlphaFoldDB" id="A0AAU7K9X3"/>
<organism evidence="4">
    <name type="scientific">Pedobacter sp. KACC 23697</name>
    <dbReference type="NCBI Taxonomy" id="3149230"/>
    <lineage>
        <taxon>Bacteria</taxon>
        <taxon>Pseudomonadati</taxon>
        <taxon>Bacteroidota</taxon>
        <taxon>Sphingobacteriia</taxon>
        <taxon>Sphingobacteriales</taxon>
        <taxon>Sphingobacteriaceae</taxon>
        <taxon>Pedobacter</taxon>
    </lineage>
</organism>
<evidence type="ECO:0000256" key="2">
    <source>
        <dbReference type="ARBA" id="ARBA00023284"/>
    </source>
</evidence>
<keyword evidence="1" id="KW-0732">Signal</keyword>
<dbReference type="InterPro" id="IPR051099">
    <property type="entry name" value="AGR/TXD"/>
</dbReference>
<feature type="domain" description="Thioredoxin" evidence="3">
    <location>
        <begin position="24"/>
        <end position="151"/>
    </location>
</feature>
<dbReference type="InterPro" id="IPR036249">
    <property type="entry name" value="Thioredoxin-like_sf"/>
</dbReference>
<protein>
    <submittedName>
        <fullName evidence="4">Thioredoxin family protein</fullName>
    </submittedName>
</protein>
<dbReference type="CDD" id="cd02947">
    <property type="entry name" value="TRX_family"/>
    <property type="match status" value="1"/>
</dbReference>
<gene>
    <name evidence="4" type="ORF">ABEG20_07405</name>
</gene>
<evidence type="ECO:0000313" key="4">
    <source>
        <dbReference type="EMBL" id="XBO49425.1"/>
    </source>
</evidence>
<keyword evidence="2" id="KW-0676">Redox-active center</keyword>
<dbReference type="InterPro" id="IPR013766">
    <property type="entry name" value="Thioredoxin_domain"/>
</dbReference>
<dbReference type="Pfam" id="PF13899">
    <property type="entry name" value="Thioredoxin_7"/>
    <property type="match status" value="1"/>
</dbReference>
<dbReference type="PROSITE" id="PS00194">
    <property type="entry name" value="THIOREDOXIN_1"/>
    <property type="match status" value="1"/>
</dbReference>
<name>A0AAU7K9X3_9SPHI</name>
<dbReference type="PANTHER" id="PTHR15337">
    <property type="entry name" value="ANTERIOR GRADIENT PROTEIN-RELATED"/>
    <property type="match status" value="1"/>
</dbReference>
<dbReference type="PROSITE" id="PS51352">
    <property type="entry name" value="THIOREDOXIN_2"/>
    <property type="match status" value="1"/>
</dbReference>
<dbReference type="InterPro" id="IPR017937">
    <property type="entry name" value="Thioredoxin_CS"/>
</dbReference>
<dbReference type="EMBL" id="CP157485">
    <property type="protein sequence ID" value="XBO49425.1"/>
    <property type="molecule type" value="Genomic_DNA"/>
</dbReference>
<proteinExistence type="predicted"/>
<dbReference type="SUPFAM" id="SSF52833">
    <property type="entry name" value="Thioredoxin-like"/>
    <property type="match status" value="1"/>
</dbReference>
<evidence type="ECO:0000259" key="3">
    <source>
        <dbReference type="PROSITE" id="PS51352"/>
    </source>
</evidence>
<dbReference type="PANTHER" id="PTHR15337:SF11">
    <property type="entry name" value="THIOREDOXIN DOMAIN-CONTAINING PROTEIN"/>
    <property type="match status" value="1"/>
</dbReference>